<keyword evidence="1" id="KW-1133">Transmembrane helix</keyword>
<evidence type="ECO:0000256" key="1">
    <source>
        <dbReference type="SAM" id="Phobius"/>
    </source>
</evidence>
<evidence type="ECO:0008006" key="5">
    <source>
        <dbReference type="Google" id="ProtNLM"/>
    </source>
</evidence>
<sequence>MKGLVILVMLGAIYGFIEQYKPNSPIIIIKELKKSTVTLSDAKVYLRKNDSSKWMEPKEFYSMDEDASSTMSDEHYRDIRVEMAVFESPSKDWKALTKVGVDVYTSKNTQHGSKVNFLWTSTHENYHMFLFRVYIDPNPNVEIGIDVVTYEGRPEDPSIYSHTDSQIKNKEKRIAECINVSKEILDLQEIDKTDEQQYKKLSGEIFKIILLAVFLKIGVFIGSFLFINKKIQQFYIDKKIVVKS</sequence>
<dbReference type="GeneID" id="77676674"/>
<dbReference type="Proteomes" id="UP000054524">
    <property type="component" value="Unassembled WGS sequence"/>
</dbReference>
<dbReference type="RefSeq" id="XP_052904275.1">
    <property type="nucleotide sequence ID" value="XM_053049325.1"/>
</dbReference>
<evidence type="ECO:0000256" key="2">
    <source>
        <dbReference type="SAM" id="SignalP"/>
    </source>
</evidence>
<feature type="signal peptide" evidence="2">
    <location>
        <begin position="1"/>
        <end position="19"/>
    </location>
</feature>
<accession>A0A086J0Q2</accession>
<protein>
    <recommendedName>
        <fullName evidence="5">GOLD domain-containing protein</fullName>
    </recommendedName>
</protein>
<keyword evidence="1" id="KW-0812">Transmembrane</keyword>
<keyword evidence="1" id="KW-0472">Membrane</keyword>
<evidence type="ECO:0000313" key="3">
    <source>
        <dbReference type="EMBL" id="KFG25720.1"/>
    </source>
</evidence>
<gene>
    <name evidence="3" type="ORF">NESG_01701</name>
</gene>
<dbReference type="AlphaFoldDB" id="A0A086J0Q2"/>
<dbReference type="HOGENOM" id="CLU_099520_0_0_1"/>
<keyword evidence="4" id="KW-1185">Reference proteome</keyword>
<reference evidence="3 4" key="1">
    <citation type="journal article" date="2014" name="Genome Announc.">
        <title>Genome Sequence of the Microsporidian Species Nematocida sp1 Strain ERTm6 (ATCC PRA-372).</title>
        <authorList>
            <person name="Bakowski M.A."/>
            <person name="Priest M."/>
            <person name="Young S."/>
            <person name="Cuomo C.A."/>
            <person name="Troemel E.R."/>
        </authorList>
    </citation>
    <scope>NUCLEOTIDE SEQUENCE [LARGE SCALE GENOMIC DNA]</scope>
    <source>
        <strain evidence="3 4">ERTm6</strain>
    </source>
</reference>
<name>A0A086J0Q2_NEMA1</name>
<dbReference type="OrthoDB" id="2193035at2759"/>
<comment type="caution">
    <text evidence="3">The sequence shown here is derived from an EMBL/GenBank/DDBJ whole genome shotgun (WGS) entry which is preliminary data.</text>
</comment>
<proteinExistence type="predicted"/>
<dbReference type="EMBL" id="AKIJ01000004">
    <property type="protein sequence ID" value="KFG25720.1"/>
    <property type="molecule type" value="Genomic_DNA"/>
</dbReference>
<feature type="chain" id="PRO_5001807861" description="GOLD domain-containing protein" evidence="2">
    <location>
        <begin position="20"/>
        <end position="244"/>
    </location>
</feature>
<keyword evidence="2" id="KW-0732">Signal</keyword>
<organism evidence="3 4">
    <name type="scientific">Nematocida ausubeli (strain ATCC PRA-371 / ERTm2)</name>
    <name type="common">Nematode killer fungus</name>
    <dbReference type="NCBI Taxonomy" id="1913371"/>
    <lineage>
        <taxon>Eukaryota</taxon>
        <taxon>Fungi</taxon>
        <taxon>Fungi incertae sedis</taxon>
        <taxon>Microsporidia</taxon>
        <taxon>Nematocida</taxon>
    </lineage>
</organism>
<evidence type="ECO:0000313" key="4">
    <source>
        <dbReference type="Proteomes" id="UP000054524"/>
    </source>
</evidence>
<feature type="transmembrane region" description="Helical" evidence="1">
    <location>
        <begin position="205"/>
        <end position="227"/>
    </location>
</feature>